<feature type="transmembrane region" description="Helical" evidence="1">
    <location>
        <begin position="362"/>
        <end position="383"/>
    </location>
</feature>
<sequence length="411" mass="45832">MNPLQDRPGQTVPLPAATQQADRIQELDLIRGIALLGILIVNMQVFSYPVIYVSELKLNWWEGMWDRMAEAFIAFVAQDKSRPMFSFLFGLGFMIFVQRAEQKGGRPLALFARRLLVLLGIGLIHAYFIWFGDILVTYAVLGFFLIFFRGRAPRTLLRWACGLLLVPAVLLTAAGLLEGPGIFGDPQLKAAAPALIEQSLQAYGQGSWKDIFAQNSFDWQIALAGYLTLSPVLFAMFLLGAYAGKTGVFQHVAEHRKRVQKVWIGSLALGLPLLLPALMFEKSEPAYKFVEFIGLWLTGPVMSLFYICSILLLAQIPLWRRLLAPLQAVGRMAATNYLGQSVVCTWIFYSYGLGLYGQVGPAGGLAIAAAVFGAQVLFSNLWLKRYRFGPVEWIWRTLTYGRMSSIRKGGF</sequence>
<reference evidence="3" key="1">
    <citation type="submission" date="2023-07" db="EMBL/GenBank/DDBJ databases">
        <authorList>
            <person name="Aktuganov G."/>
            <person name="Boyko T."/>
            <person name="Delegan Y."/>
            <person name="Galimzianova N."/>
            <person name="Gilvanova E."/>
            <person name="Korobov V."/>
            <person name="Kuzmina L."/>
            <person name="Melentiev A."/>
            <person name="Milman P."/>
            <person name="Ryabova A."/>
            <person name="Stupak E."/>
            <person name="Yasakov T."/>
            <person name="Zharikova N."/>
            <person name="Zhurenko E."/>
        </authorList>
    </citation>
    <scope>NUCLEOTIDE SEQUENCE</scope>
    <source>
        <strain evidence="3">IB-739</strain>
    </source>
</reference>
<dbReference type="Proteomes" id="UP001168883">
    <property type="component" value="Unassembled WGS sequence"/>
</dbReference>
<keyword evidence="1" id="KW-1133">Transmembrane helix</keyword>
<feature type="transmembrane region" description="Helical" evidence="1">
    <location>
        <begin position="337"/>
        <end position="356"/>
    </location>
</feature>
<protein>
    <submittedName>
        <fullName evidence="3">DUF418 domain-containing protein</fullName>
    </submittedName>
</protein>
<feature type="domain" description="DUF418" evidence="2">
    <location>
        <begin position="243"/>
        <end position="401"/>
    </location>
</feature>
<comment type="caution">
    <text evidence="3">The sequence shown here is derived from an EMBL/GenBank/DDBJ whole genome shotgun (WGS) entry which is preliminary data.</text>
</comment>
<evidence type="ECO:0000256" key="1">
    <source>
        <dbReference type="SAM" id="Phobius"/>
    </source>
</evidence>
<dbReference type="EMBL" id="JAUMKJ010000007">
    <property type="protein sequence ID" value="MDO3676733.1"/>
    <property type="molecule type" value="Genomic_DNA"/>
</dbReference>
<dbReference type="InterPro" id="IPR007349">
    <property type="entry name" value="DUF418"/>
</dbReference>
<feature type="transmembrane region" description="Helical" evidence="1">
    <location>
        <begin position="134"/>
        <end position="150"/>
    </location>
</feature>
<dbReference type="PANTHER" id="PTHR30590">
    <property type="entry name" value="INNER MEMBRANE PROTEIN"/>
    <property type="match status" value="1"/>
</dbReference>
<keyword evidence="1" id="KW-0812">Transmembrane</keyword>
<keyword evidence="1" id="KW-0472">Membrane</keyword>
<organism evidence="3 4">
    <name type="scientific">Paenibacillus ehimensis</name>
    <dbReference type="NCBI Taxonomy" id="79264"/>
    <lineage>
        <taxon>Bacteria</taxon>
        <taxon>Bacillati</taxon>
        <taxon>Bacillota</taxon>
        <taxon>Bacilli</taxon>
        <taxon>Bacillales</taxon>
        <taxon>Paenibacillaceae</taxon>
        <taxon>Paenibacillus</taxon>
    </lineage>
</organism>
<accession>A0ABT8V5M0</accession>
<dbReference type="Pfam" id="PF04235">
    <property type="entry name" value="DUF418"/>
    <property type="match status" value="1"/>
</dbReference>
<feature type="transmembrane region" description="Helical" evidence="1">
    <location>
        <begin position="262"/>
        <end position="280"/>
    </location>
</feature>
<keyword evidence="4" id="KW-1185">Reference proteome</keyword>
<dbReference type="PANTHER" id="PTHR30590:SF2">
    <property type="entry name" value="INNER MEMBRANE PROTEIN"/>
    <property type="match status" value="1"/>
</dbReference>
<proteinExistence type="predicted"/>
<name>A0ABT8V5M0_9BACL</name>
<evidence type="ECO:0000313" key="3">
    <source>
        <dbReference type="EMBL" id="MDO3676733.1"/>
    </source>
</evidence>
<gene>
    <name evidence="3" type="ORF">Q3C12_06935</name>
</gene>
<dbReference type="InterPro" id="IPR052529">
    <property type="entry name" value="Bact_Transport_Assoc"/>
</dbReference>
<feature type="transmembrane region" description="Helical" evidence="1">
    <location>
        <begin position="292"/>
        <end position="316"/>
    </location>
</feature>
<evidence type="ECO:0000259" key="2">
    <source>
        <dbReference type="Pfam" id="PF04235"/>
    </source>
</evidence>
<feature type="transmembrane region" description="Helical" evidence="1">
    <location>
        <begin position="219"/>
        <end position="242"/>
    </location>
</feature>
<dbReference type="RefSeq" id="WP_302877736.1">
    <property type="nucleotide sequence ID" value="NZ_JAUMKJ010000007.1"/>
</dbReference>
<evidence type="ECO:0000313" key="4">
    <source>
        <dbReference type="Proteomes" id="UP001168883"/>
    </source>
</evidence>
<feature type="transmembrane region" description="Helical" evidence="1">
    <location>
        <begin position="29"/>
        <end position="51"/>
    </location>
</feature>
<feature type="transmembrane region" description="Helical" evidence="1">
    <location>
        <begin position="157"/>
        <end position="177"/>
    </location>
</feature>